<gene>
    <name evidence="6" type="ORF">GMARGA_LOCUS15384</name>
</gene>
<evidence type="ECO:0000256" key="2">
    <source>
        <dbReference type="ARBA" id="ARBA00022723"/>
    </source>
</evidence>
<dbReference type="EMBL" id="CAJVQB010010560">
    <property type="protein sequence ID" value="CAG8741000.1"/>
    <property type="molecule type" value="Genomic_DNA"/>
</dbReference>
<dbReference type="InterPro" id="IPR052035">
    <property type="entry name" value="ZnF_BED_domain_contain"/>
</dbReference>
<comment type="caution">
    <text evidence="6">The sequence shown here is derived from an EMBL/GenBank/DDBJ whole genome shotgun (WGS) entry which is preliminary data.</text>
</comment>
<keyword evidence="5" id="KW-0539">Nucleus</keyword>
<accession>A0ABN7V7P3</accession>
<dbReference type="PANTHER" id="PTHR46481">
    <property type="entry name" value="ZINC FINGER BED DOMAIN-CONTAINING PROTEIN 4"/>
    <property type="match status" value="1"/>
</dbReference>
<reference evidence="6 7" key="1">
    <citation type="submission" date="2021-06" db="EMBL/GenBank/DDBJ databases">
        <authorList>
            <person name="Kallberg Y."/>
            <person name="Tangrot J."/>
            <person name="Rosling A."/>
        </authorList>
    </citation>
    <scope>NUCLEOTIDE SEQUENCE [LARGE SCALE GENOMIC DNA]</scope>
    <source>
        <strain evidence="6 7">120-4 pot B 10/14</strain>
    </source>
</reference>
<evidence type="ECO:0000256" key="1">
    <source>
        <dbReference type="ARBA" id="ARBA00004123"/>
    </source>
</evidence>
<evidence type="ECO:0000256" key="4">
    <source>
        <dbReference type="ARBA" id="ARBA00022833"/>
    </source>
</evidence>
<dbReference type="SUPFAM" id="SSF53098">
    <property type="entry name" value="Ribonuclease H-like"/>
    <property type="match status" value="1"/>
</dbReference>
<keyword evidence="3" id="KW-0863">Zinc-finger</keyword>
<evidence type="ECO:0000313" key="7">
    <source>
        <dbReference type="Proteomes" id="UP000789901"/>
    </source>
</evidence>
<proteinExistence type="predicted"/>
<keyword evidence="2" id="KW-0479">Metal-binding</keyword>
<comment type="subcellular location">
    <subcellularLocation>
        <location evidence="1">Nucleus</location>
    </subcellularLocation>
</comment>
<organism evidence="6 7">
    <name type="scientific">Gigaspora margarita</name>
    <dbReference type="NCBI Taxonomy" id="4874"/>
    <lineage>
        <taxon>Eukaryota</taxon>
        <taxon>Fungi</taxon>
        <taxon>Fungi incertae sedis</taxon>
        <taxon>Mucoromycota</taxon>
        <taxon>Glomeromycotina</taxon>
        <taxon>Glomeromycetes</taxon>
        <taxon>Diversisporales</taxon>
        <taxon>Gigasporaceae</taxon>
        <taxon>Gigaspora</taxon>
    </lineage>
</organism>
<keyword evidence="4" id="KW-0862">Zinc</keyword>
<sequence length="293" mass="33266">MLTLSLIENKHFCTFLYSFDPRYQLPCINTIKNEIADGYYHTTQTIKQILLTYTSSISLTFDLWTSRAHDSYLGLTCHWISDEFLIYDLTLDIIELGAYKTANNIVESIEPMLKEFGIEKNKLLSITTDNSANVKAAITKLSTSLQVSKPIANIFCATHTLQLSINMGLEVADDLINKCKMLISFMSGEKKKKQLRELTNDLENSTNTDYRRDGTNFHEKLLSNDEFKSIKALINLLCLFHKATKILSGSTYTTLSIMVPTVKELVQHLNNTISELDIINEVKDVILSNLSCR</sequence>
<protein>
    <submittedName>
        <fullName evidence="6">21895_t:CDS:1</fullName>
    </submittedName>
</protein>
<evidence type="ECO:0000256" key="3">
    <source>
        <dbReference type="ARBA" id="ARBA00022771"/>
    </source>
</evidence>
<evidence type="ECO:0000313" key="6">
    <source>
        <dbReference type="EMBL" id="CAG8741000.1"/>
    </source>
</evidence>
<dbReference type="InterPro" id="IPR012337">
    <property type="entry name" value="RNaseH-like_sf"/>
</dbReference>
<dbReference type="PANTHER" id="PTHR46481:SF10">
    <property type="entry name" value="ZINC FINGER BED DOMAIN-CONTAINING PROTEIN 39"/>
    <property type="match status" value="1"/>
</dbReference>
<name>A0ABN7V7P3_GIGMA</name>
<evidence type="ECO:0000256" key="5">
    <source>
        <dbReference type="ARBA" id="ARBA00023242"/>
    </source>
</evidence>
<dbReference type="Proteomes" id="UP000789901">
    <property type="component" value="Unassembled WGS sequence"/>
</dbReference>
<keyword evidence="7" id="KW-1185">Reference proteome</keyword>